<feature type="region of interest" description="Disordered" evidence="2">
    <location>
        <begin position="1"/>
        <end position="48"/>
    </location>
</feature>
<feature type="region of interest" description="Disordered" evidence="2">
    <location>
        <begin position="670"/>
        <end position="716"/>
    </location>
</feature>
<evidence type="ECO:0000313" key="4">
    <source>
        <dbReference type="EMBL" id="ETN41260.1"/>
    </source>
</evidence>
<dbReference type="SMART" id="SM00799">
    <property type="entry name" value="DENN"/>
    <property type="match status" value="1"/>
</dbReference>
<dbReference type="GO" id="GO:0032483">
    <property type="term" value="P:regulation of Rab protein signal transduction"/>
    <property type="evidence" value="ECO:0007669"/>
    <property type="project" value="TreeGrafter"/>
</dbReference>
<evidence type="ECO:0000256" key="1">
    <source>
        <dbReference type="SAM" id="Coils"/>
    </source>
</evidence>
<feature type="compositionally biased region" description="Acidic residues" evidence="2">
    <location>
        <begin position="885"/>
        <end position="897"/>
    </location>
</feature>
<dbReference type="GO" id="GO:0031410">
    <property type="term" value="C:cytoplasmic vesicle"/>
    <property type="evidence" value="ECO:0007669"/>
    <property type="project" value="TreeGrafter"/>
</dbReference>
<feature type="compositionally biased region" description="Polar residues" evidence="2">
    <location>
        <begin position="730"/>
        <end position="745"/>
    </location>
</feature>
<reference evidence="4 5" key="1">
    <citation type="submission" date="2013-03" db="EMBL/GenBank/DDBJ databases">
        <title>The Genome Sequence of Phialophora europaea CBS 101466.</title>
        <authorList>
            <consortium name="The Broad Institute Genomics Platform"/>
            <person name="Cuomo C."/>
            <person name="de Hoog S."/>
            <person name="Gorbushina A."/>
            <person name="Walker B."/>
            <person name="Young S.K."/>
            <person name="Zeng Q."/>
            <person name="Gargeya S."/>
            <person name="Fitzgerald M."/>
            <person name="Haas B."/>
            <person name="Abouelleil A."/>
            <person name="Allen A.W."/>
            <person name="Alvarado L."/>
            <person name="Arachchi H.M."/>
            <person name="Berlin A.M."/>
            <person name="Chapman S.B."/>
            <person name="Gainer-Dewar J."/>
            <person name="Goldberg J."/>
            <person name="Griggs A."/>
            <person name="Gujja S."/>
            <person name="Hansen M."/>
            <person name="Howarth C."/>
            <person name="Imamovic A."/>
            <person name="Ireland A."/>
            <person name="Larimer J."/>
            <person name="McCowan C."/>
            <person name="Murphy C."/>
            <person name="Pearson M."/>
            <person name="Poon T.W."/>
            <person name="Priest M."/>
            <person name="Roberts A."/>
            <person name="Saif S."/>
            <person name="Shea T."/>
            <person name="Sisk P."/>
            <person name="Sykes S."/>
            <person name="Wortman J."/>
            <person name="Nusbaum C."/>
            <person name="Birren B."/>
        </authorList>
    </citation>
    <scope>NUCLEOTIDE SEQUENCE [LARGE SCALE GENOMIC DNA]</scope>
    <source>
        <strain evidence="4 5">CBS 101466</strain>
    </source>
</reference>
<gene>
    <name evidence="4" type="ORF">HMPREF1541_03195</name>
</gene>
<evidence type="ECO:0000256" key="2">
    <source>
        <dbReference type="SAM" id="MobiDB-lite"/>
    </source>
</evidence>
<name>W2RY50_CYPE1</name>
<organism evidence="4 5">
    <name type="scientific">Cyphellophora europaea (strain CBS 101466)</name>
    <name type="common">Phialophora europaea</name>
    <dbReference type="NCBI Taxonomy" id="1220924"/>
    <lineage>
        <taxon>Eukaryota</taxon>
        <taxon>Fungi</taxon>
        <taxon>Dikarya</taxon>
        <taxon>Ascomycota</taxon>
        <taxon>Pezizomycotina</taxon>
        <taxon>Eurotiomycetes</taxon>
        <taxon>Chaetothyriomycetidae</taxon>
        <taxon>Chaetothyriales</taxon>
        <taxon>Cyphellophoraceae</taxon>
        <taxon>Cyphellophora</taxon>
    </lineage>
</organism>
<dbReference type="InterPro" id="IPR051696">
    <property type="entry name" value="DENN_Domain_GEFs"/>
</dbReference>
<dbReference type="eggNOG" id="ENOG502QW1Q">
    <property type="taxonomic scope" value="Eukaryota"/>
</dbReference>
<accession>W2RY50</accession>
<dbReference type="PANTHER" id="PTHR12296">
    <property type="entry name" value="DENN DOMAIN-CONTAINING PROTEIN 4"/>
    <property type="match status" value="1"/>
</dbReference>
<dbReference type="GeneID" id="19970534"/>
<dbReference type="VEuPathDB" id="FungiDB:HMPREF1541_03195"/>
<dbReference type="InterPro" id="IPR001194">
    <property type="entry name" value="cDENN_dom"/>
</dbReference>
<dbReference type="Gene3D" id="3.40.50.11500">
    <property type="match status" value="1"/>
</dbReference>
<dbReference type="Proteomes" id="UP000030752">
    <property type="component" value="Unassembled WGS sequence"/>
</dbReference>
<dbReference type="Pfam" id="PF03456">
    <property type="entry name" value="uDENN"/>
    <property type="match status" value="1"/>
</dbReference>
<dbReference type="AlphaFoldDB" id="W2RY50"/>
<dbReference type="STRING" id="1220924.W2RY50"/>
<proteinExistence type="predicted"/>
<dbReference type="OrthoDB" id="6019893at2759"/>
<dbReference type="InterPro" id="IPR043153">
    <property type="entry name" value="DENN_C"/>
</dbReference>
<dbReference type="RefSeq" id="XP_008715769.1">
    <property type="nucleotide sequence ID" value="XM_008717547.1"/>
</dbReference>
<feature type="region of interest" description="Disordered" evidence="2">
    <location>
        <begin position="728"/>
        <end position="752"/>
    </location>
</feature>
<dbReference type="Pfam" id="PF02141">
    <property type="entry name" value="DENN"/>
    <property type="match status" value="1"/>
</dbReference>
<keyword evidence="1" id="KW-0175">Coiled coil</keyword>
<feature type="region of interest" description="Disordered" evidence="2">
    <location>
        <begin position="861"/>
        <end position="897"/>
    </location>
</feature>
<dbReference type="HOGENOM" id="CLU_007774_0_0_1"/>
<keyword evidence="5" id="KW-1185">Reference proteome</keyword>
<dbReference type="InParanoid" id="W2RY50"/>
<protein>
    <recommendedName>
        <fullName evidence="3">UDENN domain-containing protein</fullName>
    </recommendedName>
</protein>
<dbReference type="EMBL" id="KB822719">
    <property type="protein sequence ID" value="ETN41260.1"/>
    <property type="molecule type" value="Genomic_DNA"/>
</dbReference>
<feature type="compositionally biased region" description="Polar residues" evidence="2">
    <location>
        <begin position="11"/>
        <end position="24"/>
    </location>
</feature>
<feature type="coiled-coil region" evidence="1">
    <location>
        <begin position="588"/>
        <end position="632"/>
    </location>
</feature>
<feature type="region of interest" description="Disordered" evidence="2">
    <location>
        <begin position="786"/>
        <end position="809"/>
    </location>
</feature>
<dbReference type="PROSITE" id="PS50211">
    <property type="entry name" value="DENN"/>
    <property type="match status" value="1"/>
</dbReference>
<evidence type="ECO:0000313" key="5">
    <source>
        <dbReference type="Proteomes" id="UP000030752"/>
    </source>
</evidence>
<dbReference type="InterPro" id="IPR005113">
    <property type="entry name" value="uDENN_dom"/>
</dbReference>
<dbReference type="InterPro" id="IPR037516">
    <property type="entry name" value="Tripartite_DENN"/>
</dbReference>
<sequence>MLSLLDKASLRPSSRPSTQGQASRPGSGHPSVLVPPRSSSASVKAGPQHIARQATNALATNPDAKSLIHGYMVCGLARSPEDWLISAQPAVSKAHRIHGSIGPFVQPTILGSIPPQDKDAATVRMFAAALKAAFPDDAEVCAVDKAPPSTCHAFVLQHDSDESLYGVALRLWVKSDAQRTGKILEVLSPNDPTKTTDNTTLWMPYCLTYISHYPLFDLMSDYLRCTWMLFGKDPDKFNSNGVLRLTRMPPPRPEQFLRVDLDKYTFCYKMPSHPEEFQNFAMWPLFTCITPVQMVAVIEAALSSRGRIVFTSAHYAILTMACETIRHYVKTWAGLYVPVAYAGHVQQLLEEPAPYMLGVTKQSRALTNPPKDALVVDLDAKRIYTSRPPGSLSPRQRKRYTALLSQALGKVVADGPPPHLKSAYEQNFRFSAVGSIVATGNTPKAVHDPAWWDPVKVSSVINHICKRTRQNYKLLSALDSMRNQSVKVNVRDLTKMVHHRNCFARESNDAWDTYIKLKRRTDVKIGDLLKHEEALESSIEDHKKEFADLSECTEQLIEDTRQMQKVVNQQKRDNARVTDELRDKTIHAKQLSSHVTELQYELKEATRTLAMQQELIEEIERSRDTAKMFENRFEAVSSERDEAHRAVIHLTSLISGQITYIERVLGSLLAPTSRPSSRTESRSSRRRSFQSIAGGSPVPSPGFSSPQSRRHTADFSANGSSALGAAIAAHTSSGRCSSPLSQMETPNEEPSLKEKVGAVVVTVRKINQQCLTTIQELNDKRAEMDADGDAAEPLDPAQTPPPAQEVRLSNPQSLVSRLIQQRLEDVNDDAGSQISRGTLGTFASAVSSLPDLESRLSSIRTDSANDLHDDDSFQQDRVEPRIQAIEEEDEGEAEGMVEEEPVKLFESALGDLPTVAV</sequence>
<dbReference type="PANTHER" id="PTHR12296:SF31">
    <property type="entry name" value="DENN (AEX-3) DOMAIN PROTEIN (AFU_ORTHOLOGUE AFUA_6G11200)"/>
    <property type="match status" value="1"/>
</dbReference>
<feature type="compositionally biased region" description="Low complexity" evidence="2">
    <location>
        <begin position="694"/>
        <end position="706"/>
    </location>
</feature>
<feature type="domain" description="UDENN" evidence="3">
    <location>
        <begin position="87"/>
        <end position="507"/>
    </location>
</feature>
<feature type="compositionally biased region" description="Basic and acidic residues" evidence="2">
    <location>
        <begin position="863"/>
        <end position="880"/>
    </location>
</feature>
<evidence type="ECO:0000259" key="3">
    <source>
        <dbReference type="PROSITE" id="PS50211"/>
    </source>
</evidence>